<keyword evidence="2" id="KW-1185">Reference proteome</keyword>
<evidence type="ECO:0000313" key="2">
    <source>
        <dbReference type="Proteomes" id="UP000004210"/>
    </source>
</evidence>
<dbReference type="Proteomes" id="UP000004210">
    <property type="component" value="Unassembled WGS sequence"/>
</dbReference>
<dbReference type="EMBL" id="AJXU01000029">
    <property type="protein sequence ID" value="EIL90065.1"/>
    <property type="molecule type" value="Genomic_DNA"/>
</dbReference>
<proteinExistence type="predicted"/>
<evidence type="ECO:0000313" key="1">
    <source>
        <dbReference type="EMBL" id="EIL90065.1"/>
    </source>
</evidence>
<organism evidence="1 2">
    <name type="scientific">Rhodanobacter fulvus Jip2</name>
    <dbReference type="NCBI Taxonomy" id="1163408"/>
    <lineage>
        <taxon>Bacteria</taxon>
        <taxon>Pseudomonadati</taxon>
        <taxon>Pseudomonadota</taxon>
        <taxon>Gammaproteobacteria</taxon>
        <taxon>Lysobacterales</taxon>
        <taxon>Rhodanobacteraceae</taxon>
        <taxon>Rhodanobacter</taxon>
    </lineage>
</organism>
<name>I4VS74_9GAMM</name>
<dbReference type="eggNOG" id="ENOG502ZBKH">
    <property type="taxonomic scope" value="Bacteria"/>
</dbReference>
<accession>I4VS74</accession>
<comment type="caution">
    <text evidence="1">The sequence shown here is derived from an EMBL/GenBank/DDBJ whole genome shotgun (WGS) entry which is preliminary data.</text>
</comment>
<dbReference type="PATRIC" id="fig|1163408.3.peg.1560"/>
<reference evidence="1 2" key="1">
    <citation type="journal article" date="2012" name="J. Bacteriol.">
        <title>Genome sequences for six rhodanobacter strains, isolated from soils and the terrestrial subsurface, with variable denitrification capabilities.</title>
        <authorList>
            <person name="Kostka J.E."/>
            <person name="Green S.J."/>
            <person name="Rishishwar L."/>
            <person name="Prakash O."/>
            <person name="Katz L.S."/>
            <person name="Marino-Ramirez L."/>
            <person name="Jordan I.K."/>
            <person name="Munk C."/>
            <person name="Ivanova N."/>
            <person name="Mikhailova N."/>
            <person name="Watson D.B."/>
            <person name="Brown S.D."/>
            <person name="Palumbo A.V."/>
            <person name="Brooks S.C."/>
        </authorList>
    </citation>
    <scope>NUCLEOTIDE SEQUENCE [LARGE SCALE GENOMIC DNA]</scope>
    <source>
        <strain evidence="2">Jip2T</strain>
    </source>
</reference>
<dbReference type="AlphaFoldDB" id="I4VS74"/>
<gene>
    <name evidence="1" type="ORF">UU9_07611</name>
</gene>
<protein>
    <submittedName>
        <fullName evidence="1">Uncharacterized protein</fullName>
    </submittedName>
</protein>
<sequence length="154" mass="16898">MAVNARSRQTHDAATVEAEYRRQHADTLPAVPTVTAYETSIEPGTRVMAGENVEIRSNLKIVDGTQQHVSSVREELVLLDTNGKEFQRVRKDVQSTAGGGYENSFAFAFPKGVSQGIYNVRTELLVNGQVAAQSGEQLQLVVDYNGSPYRVVSR</sequence>
<dbReference type="STRING" id="1163408.UU9_07611"/>